<feature type="domain" description="K Homology" evidence="5">
    <location>
        <begin position="1117"/>
        <end position="1199"/>
    </location>
</feature>
<keyword evidence="1" id="KW-0677">Repeat</keyword>
<dbReference type="STRING" id="45286.A0A109UXJ3"/>
<dbReference type="RefSeq" id="XP_017986321.1">
    <property type="nucleotide sequence ID" value="XM_018130832.1"/>
</dbReference>
<dbReference type="SMART" id="SM00322">
    <property type="entry name" value="KH"/>
    <property type="match status" value="7"/>
</dbReference>
<sequence length="1200" mass="132466">MELQAAVEEQPSVVIDTPPTTAESSETANGGTGAPGEKQSDENDSVGGVTAPKRLPTKADFPPLSSVVYETAKVSWGPNMKKPESQSGSILSSVASIGSVGAKPLRSKVIQEAFSLDLQSQLSISKPEFSKLLMKIKEEHRVSIESTLSRNSRTFLISGVPTKVYNAKRDLVKKLTVPINTVIHVPSKTVSIIIGPGGKMINSITSETGVSKIDILKTPDEDSYDSDLDDTTMSISLHGDVASVNLAKEKIMAIVDEEIKSVVINVIIDDQKLIPFVSVDEFEVSSEVSVKFQPEQSRINISGPREEVKVAKVKAQNYLNTLSSTIVEKKIPIPTKFQPLIDADQIKQKYHVIVIFPTAVGEQNVTFIGLGPNVDEAIEFARKSSKSFVVESLEISKAHGRNIPHAKDLVLYFTKYNPFSDLEAAHNNVKIVLPSPEEVVTLEQVNVNIISKAEFSEDIKVVRRRIINIVNDLTPEHFLSIDDLDYALFHVDIKRLLSCTEIPFVQMGDFYPGDNRILLVQKVVDEEFKPTAEELRASLIKASSVLDTLRAKQEKLSKSVISIPAEKQDQYLQEGTTTYSLLMEDVGSKSGNLQIKLHNPSPSEVTLRGEENAVAVASKILTDISENSEPVKLSFSIPSSTAPKLIGSMGSNFSEIRKKFGIKINIPQDSGNNTTEVVVSGLPYNAERAKDYILAEVKKWADITSKELVVPQEFIAQLVGPQRVNLTRLSTKYSVSIQMPKDGEVFTIRGPSKGVNKAYKELKALLEFEIENGQKTFVNVPLEHVKRVIGKNGEMIKSLSAEYDVLMNFEQHKDGKSQESGNVKLEIVGSEKSIKQAAKRVEAFVAEAADMVTKTVSIDQKYHKDLKGRGLANLKDIISKAGGDNLRFKNINFPMPDSDDKTSVIVSGPSNFVEKAIKLMNSMVSDLKESIVKEVDIPKDRHGSLIGTGGAVRKRLEAIHNVRLVFPEKDENLPIKIYGKPKAIAECEKEIFNEIIRKGFDKEIPVPVEYHEFVSKCASLINKLGAAYHVIVKYPSATREVSDLTRIQHKVPREKVVGATGEGYKFTVEEYPYPALSGKTIPWRLSYQELDLSDILGEDKTKKTETSKEKSLDAAVSLIKERIDIASKSTYVGYLWCEQQKNTNKAFPVAWGAVKQIGEATTTQIIIPDKSDQDKSTIYIRGTKDAVEQAGKMIISELKN</sequence>
<accession>A0A109UXJ3</accession>
<feature type="domain" description="K Homology" evidence="5">
    <location>
        <begin position="929"/>
        <end position="996"/>
    </location>
</feature>
<keyword evidence="7" id="KW-1185">Reference proteome</keyword>
<reference evidence="6 7" key="1">
    <citation type="submission" date="2016-01" db="EMBL/GenBank/DDBJ databases">
        <title>Genome sequence of the yeast Holleya sinecauda.</title>
        <authorList>
            <person name="Dietrich F.S."/>
        </authorList>
    </citation>
    <scope>NUCLEOTIDE SEQUENCE [LARGE SCALE GENOMIC DNA]</scope>
    <source>
        <strain evidence="6 7">ATCC 58844</strain>
    </source>
</reference>
<evidence type="ECO:0000256" key="1">
    <source>
        <dbReference type="ARBA" id="ARBA00022737"/>
    </source>
</evidence>
<feature type="compositionally biased region" description="Polar residues" evidence="4">
    <location>
        <begin position="18"/>
        <end position="29"/>
    </location>
</feature>
<dbReference type="Pfam" id="PF00013">
    <property type="entry name" value="KH_1"/>
    <property type="match status" value="6"/>
</dbReference>
<evidence type="ECO:0000313" key="6">
    <source>
        <dbReference type="EMBL" id="AMD19325.1"/>
    </source>
</evidence>
<dbReference type="OrthoDB" id="10027144at2759"/>
<dbReference type="AlphaFoldDB" id="A0A109UXJ3"/>
<feature type="region of interest" description="Disordered" evidence="4">
    <location>
        <begin position="1"/>
        <end position="60"/>
    </location>
</feature>
<dbReference type="PANTHER" id="PTHR10288">
    <property type="entry name" value="KH DOMAIN CONTAINING RNA BINDING PROTEIN"/>
    <property type="match status" value="1"/>
</dbReference>
<name>A0A109UXJ3_9SACH</name>
<evidence type="ECO:0000313" key="7">
    <source>
        <dbReference type="Proteomes" id="UP000243052"/>
    </source>
</evidence>
<dbReference type="InterPro" id="IPR057778">
    <property type="entry name" value="KH_Vigilin_N"/>
</dbReference>
<dbReference type="Proteomes" id="UP000243052">
    <property type="component" value="Chromosome ii"/>
</dbReference>
<gene>
    <name evidence="6" type="ORF">AW171_hschr21152</name>
</gene>
<dbReference type="SUPFAM" id="SSF54791">
    <property type="entry name" value="Eukaryotic type KH-domain (KH-domain type I)"/>
    <property type="match status" value="7"/>
</dbReference>
<protein>
    <submittedName>
        <fullName evidence="6">HBR424Wp</fullName>
    </submittedName>
</protein>
<evidence type="ECO:0000259" key="5">
    <source>
        <dbReference type="SMART" id="SM00322"/>
    </source>
</evidence>
<evidence type="ECO:0000256" key="2">
    <source>
        <dbReference type="ARBA" id="ARBA00022884"/>
    </source>
</evidence>
<dbReference type="Pfam" id="PF24668">
    <property type="entry name" value="KH_Vigilin"/>
    <property type="match status" value="1"/>
</dbReference>
<evidence type="ECO:0000256" key="4">
    <source>
        <dbReference type="SAM" id="MobiDB-lite"/>
    </source>
</evidence>
<dbReference type="Gene3D" id="3.30.1370.10">
    <property type="entry name" value="K Homology domain, type 1"/>
    <property type="match status" value="7"/>
</dbReference>
<organism evidence="6 7">
    <name type="scientific">Eremothecium sinecaudum</name>
    <dbReference type="NCBI Taxonomy" id="45286"/>
    <lineage>
        <taxon>Eukaryota</taxon>
        <taxon>Fungi</taxon>
        <taxon>Dikarya</taxon>
        <taxon>Ascomycota</taxon>
        <taxon>Saccharomycotina</taxon>
        <taxon>Saccharomycetes</taxon>
        <taxon>Saccharomycetales</taxon>
        <taxon>Saccharomycetaceae</taxon>
        <taxon>Eremothecium</taxon>
    </lineage>
</organism>
<feature type="domain" description="K Homology" evidence="5">
    <location>
        <begin position="772"/>
        <end position="846"/>
    </location>
</feature>
<dbReference type="InterPro" id="IPR004087">
    <property type="entry name" value="KH_dom"/>
</dbReference>
<keyword evidence="2 3" id="KW-0694">RNA-binding</keyword>
<proteinExistence type="predicted"/>
<evidence type="ECO:0000256" key="3">
    <source>
        <dbReference type="PROSITE-ProRule" id="PRU00117"/>
    </source>
</evidence>
<dbReference type="EMBL" id="CP014242">
    <property type="protein sequence ID" value="AMD19325.1"/>
    <property type="molecule type" value="Genomic_DNA"/>
</dbReference>
<feature type="domain" description="K Homology" evidence="5">
    <location>
        <begin position="850"/>
        <end position="925"/>
    </location>
</feature>
<dbReference type="GeneID" id="28721609"/>
<feature type="domain" description="K Homology" evidence="5">
    <location>
        <begin position="629"/>
        <end position="698"/>
    </location>
</feature>
<dbReference type="PROSITE" id="PS50084">
    <property type="entry name" value="KH_TYPE_1"/>
    <property type="match status" value="7"/>
</dbReference>
<dbReference type="GO" id="GO:0003723">
    <property type="term" value="F:RNA binding"/>
    <property type="evidence" value="ECO:0007669"/>
    <property type="project" value="UniProtKB-UniRule"/>
</dbReference>
<dbReference type="InterPro" id="IPR004088">
    <property type="entry name" value="KH_dom_type_1"/>
</dbReference>
<feature type="domain" description="K Homology" evidence="5">
    <location>
        <begin position="702"/>
        <end position="767"/>
    </location>
</feature>
<dbReference type="InterPro" id="IPR036612">
    <property type="entry name" value="KH_dom_type_1_sf"/>
</dbReference>
<feature type="domain" description="K Homology" evidence="5">
    <location>
        <begin position="177"/>
        <end position="256"/>
    </location>
</feature>